<name>A0ABQ0J3J4_9MOLU</name>
<feature type="region of interest" description="Disordered" evidence="1">
    <location>
        <begin position="188"/>
        <end position="227"/>
    </location>
</feature>
<reference evidence="2 3" key="2">
    <citation type="journal article" date="2014" name="Genome Announc.">
        <title>Draft Genome Sequence of 'Candidatus Phytoplasma asteris' Strain OY-V, an Unculturable Plant-Pathogenic Bacterium.</title>
        <authorList>
            <person name="Kakizawa S."/>
            <person name="Makino A."/>
            <person name="Ishii Y."/>
            <person name="Tamaki H."/>
            <person name="Kamagata Y."/>
        </authorList>
    </citation>
    <scope>NUCLEOTIDE SEQUENCE [LARGE SCALE GENOMIC DNA]</scope>
    <source>
        <strain evidence="2 3">OY-V</strain>
    </source>
</reference>
<dbReference type="EMBL" id="BBIY01000060">
    <property type="protein sequence ID" value="GAK74177.1"/>
    <property type="molecule type" value="Genomic_DNA"/>
</dbReference>
<protein>
    <submittedName>
        <fullName evidence="2">DNA polymerase III alpha subunit</fullName>
    </submittedName>
</protein>
<keyword evidence="3" id="KW-1185">Reference proteome</keyword>
<feature type="compositionally biased region" description="Low complexity" evidence="1">
    <location>
        <begin position="198"/>
        <end position="214"/>
    </location>
</feature>
<proteinExistence type="predicted"/>
<evidence type="ECO:0000256" key="1">
    <source>
        <dbReference type="SAM" id="MobiDB-lite"/>
    </source>
</evidence>
<dbReference type="Proteomes" id="UP000028900">
    <property type="component" value="Unassembled WGS sequence"/>
</dbReference>
<gene>
    <name evidence="2" type="primary">polC</name>
    <name evidence="2" type="ORF">OYV_06650</name>
</gene>
<reference evidence="3" key="1">
    <citation type="journal article" date="2014" name="Genome Announc.">
        <title>Draft Genome Sequence of ''Candidatus Phytoplasma asteris'' Strain OY-V, an Unculturable Plant-Pathogenic Bacterium.</title>
        <authorList>
            <person name="Kakizawa S."/>
            <person name="Makino A."/>
            <person name="Ishii Y."/>
            <person name="Tamaki H."/>
            <person name="Kamagata Y."/>
        </authorList>
    </citation>
    <scope>NUCLEOTIDE SEQUENCE [LARGE SCALE GENOMIC DNA]</scope>
    <source>
        <strain evidence="3">OY-V</strain>
    </source>
</reference>
<feature type="compositionally biased region" description="Polar residues" evidence="1">
    <location>
        <begin position="215"/>
        <end position="227"/>
    </location>
</feature>
<evidence type="ECO:0000313" key="2">
    <source>
        <dbReference type="EMBL" id="GAK74177.1"/>
    </source>
</evidence>
<organism evidence="2 3">
    <name type="scientific">'Chrysanthemum coronarium' phytoplasma</name>
    <dbReference type="NCBI Taxonomy" id="1520703"/>
    <lineage>
        <taxon>Bacteria</taxon>
        <taxon>Bacillati</taxon>
        <taxon>Mycoplasmatota</taxon>
        <taxon>Mollicutes</taxon>
        <taxon>Acholeplasmatales</taxon>
        <taxon>Acholeplasmataceae</taxon>
        <taxon>Candidatus Phytoplasma</taxon>
        <taxon>16SrI (Aster yellows group)</taxon>
    </lineage>
</organism>
<feature type="non-terminal residue" evidence="2">
    <location>
        <position position="227"/>
    </location>
</feature>
<sequence>MSTHSFKQFIEQKGFCKKYFQNPQIKKISVCQKSPKWVLQITFKHLPLVCDLAFFLEQLLQELTILWKNQAQTKPNLPQIEYHIDFENWDYLESLAESYFNYIINQAILIKKYHDLDYFAIQNHQVNFQNGKFIIFVNPNAFKCLNKKMGLLQDFFSKFYGFKNEFILSTDRKIDINRKKSTNIEIEELQQNPNHQTNSNEQNQEKNPNNKSNPTSQTDQTKQAKTT</sequence>
<accession>A0ABQ0J3J4</accession>
<comment type="caution">
    <text evidence="2">The sequence shown here is derived from an EMBL/GenBank/DDBJ whole genome shotgun (WGS) entry which is preliminary data.</text>
</comment>
<evidence type="ECO:0000313" key="3">
    <source>
        <dbReference type="Proteomes" id="UP000028900"/>
    </source>
</evidence>